<evidence type="ECO:0000313" key="1">
    <source>
        <dbReference type="EMBL" id="EJB07068.1"/>
    </source>
</evidence>
<gene>
    <name evidence="1" type="ORF">Rleg9DRAFT_6049</name>
</gene>
<dbReference type="HOGENOM" id="CLU_1081308_0_0_5"/>
<protein>
    <submittedName>
        <fullName evidence="1">Uncharacterized protein</fullName>
    </submittedName>
</protein>
<name>J0H9N4_RHILT</name>
<evidence type="ECO:0000313" key="2">
    <source>
        <dbReference type="Proteomes" id="UP000005092"/>
    </source>
</evidence>
<organism evidence="1 2">
    <name type="scientific">Rhizobium leguminosarum bv. trifolii WSM597</name>
    <dbReference type="NCBI Taxonomy" id="754764"/>
    <lineage>
        <taxon>Bacteria</taxon>
        <taxon>Pseudomonadati</taxon>
        <taxon>Pseudomonadota</taxon>
        <taxon>Alphaproteobacteria</taxon>
        <taxon>Hyphomicrobiales</taxon>
        <taxon>Rhizobiaceae</taxon>
        <taxon>Rhizobium/Agrobacterium group</taxon>
        <taxon>Rhizobium</taxon>
    </lineage>
</organism>
<reference evidence="1 2" key="1">
    <citation type="submission" date="2012-02" db="EMBL/GenBank/DDBJ databases">
        <title>Improved High-Quality Draft Sequence of Rhizobium leguminosarum bv. trifolii WSM597.</title>
        <authorList>
            <consortium name="US DOE Joint Genome Institute"/>
            <person name="Lucas S."/>
            <person name="Han J."/>
            <person name="Lapidus A."/>
            <person name="Cheng J.-F."/>
            <person name="Goodwin L."/>
            <person name="Pitluck S."/>
            <person name="Peters L."/>
            <person name="Ovchinnikova G."/>
            <person name="Held B."/>
            <person name="Detter J.C."/>
            <person name="Han C."/>
            <person name="Tapia R."/>
            <person name="Land M."/>
            <person name="Hauser L."/>
            <person name="Kyrpides N."/>
            <person name="Ivanova N."/>
            <person name="Pagani I."/>
            <person name="Brau L."/>
            <person name="Yates R."/>
            <person name="O'Hara G."/>
            <person name="Rui T."/>
            <person name="Howieson J."/>
            <person name="Reeve W."/>
            <person name="Woyke T."/>
        </authorList>
    </citation>
    <scope>NUCLEOTIDE SEQUENCE [LARGE SCALE GENOMIC DNA]</scope>
    <source>
        <strain evidence="1 2">WSM597</strain>
    </source>
</reference>
<dbReference type="EMBL" id="JH719381">
    <property type="protein sequence ID" value="EJB07068.1"/>
    <property type="molecule type" value="Genomic_DNA"/>
</dbReference>
<dbReference type="RefSeq" id="WP_003592554.1">
    <property type="nucleotide sequence ID" value="NZ_JH719381.1"/>
</dbReference>
<proteinExistence type="predicted"/>
<sequence length="257" mass="27448">MQKFRHHFTILTMLAMSQTSCAKLPPLRNKDEFPRDRVMARIECELVDAINAAAASQAGDTFPELHKLFDIPNYTASLVLHDESQNESGALIGGLRKFSDNPKYRQVTLGSGGFPGLGATATNMQYVEATRSVAFSDIKKEPAPGKNAYTDNKDGLLVKQCKANAASVSQKGVGALGIDRPLGIAVQLAAINDELAIAPAVVSTQKLHFEFNVVLSAGGTLSFTEPMKGLDLGAGASQAWKESLDIVITLNSPDKSS</sequence>
<dbReference type="OrthoDB" id="10008899at2"/>
<dbReference type="AlphaFoldDB" id="J0H9N4"/>
<accession>J0H9N4</accession>
<dbReference type="Proteomes" id="UP000005092">
    <property type="component" value="Unassembled WGS sequence"/>
</dbReference>